<dbReference type="STRING" id="82801.SAMN04488506_0134"/>
<dbReference type="Proteomes" id="UP000199136">
    <property type="component" value="Unassembled WGS sequence"/>
</dbReference>
<dbReference type="OrthoDB" id="2157603at2"/>
<accession>A0A1I5UQK8</accession>
<proteinExistence type="predicted"/>
<sequence length="86" mass="10314">MENTIDIDFYQDKDEDAFLDAWEEKYGELEESEIDALYQAIAEDIHQQVEAQEHKLGKKYVYKEVFVGYSDFNNFNQLYLFSQKKN</sequence>
<organism evidence="1 2">
    <name type="scientific">Desemzia incerta</name>
    <dbReference type="NCBI Taxonomy" id="82801"/>
    <lineage>
        <taxon>Bacteria</taxon>
        <taxon>Bacillati</taxon>
        <taxon>Bacillota</taxon>
        <taxon>Bacilli</taxon>
        <taxon>Lactobacillales</taxon>
        <taxon>Carnobacteriaceae</taxon>
        <taxon>Desemzia</taxon>
    </lineage>
</organism>
<reference evidence="1 2" key="1">
    <citation type="submission" date="2016-10" db="EMBL/GenBank/DDBJ databases">
        <authorList>
            <person name="de Groot N.N."/>
        </authorList>
    </citation>
    <scope>NUCLEOTIDE SEQUENCE [LARGE SCALE GENOMIC DNA]</scope>
    <source>
        <strain evidence="1 2">DSM 20581</strain>
    </source>
</reference>
<protein>
    <submittedName>
        <fullName evidence="1">Cystine transport system permease protein</fullName>
    </submittedName>
</protein>
<evidence type="ECO:0000313" key="1">
    <source>
        <dbReference type="EMBL" id="SFP97502.1"/>
    </source>
</evidence>
<gene>
    <name evidence="1" type="ORF">SAMN04488506_0134</name>
</gene>
<keyword evidence="2" id="KW-1185">Reference proteome</keyword>
<dbReference type="EMBL" id="FOXW01000001">
    <property type="protein sequence ID" value="SFP97502.1"/>
    <property type="molecule type" value="Genomic_DNA"/>
</dbReference>
<name>A0A1I5UQK8_9LACT</name>
<dbReference type="AlphaFoldDB" id="A0A1I5UQK8"/>
<dbReference type="RefSeq" id="WP_092479164.1">
    <property type="nucleotide sequence ID" value="NZ_CP126128.1"/>
</dbReference>
<evidence type="ECO:0000313" key="2">
    <source>
        <dbReference type="Proteomes" id="UP000199136"/>
    </source>
</evidence>